<sequence length="108" mass="12134">MTSEFKALKIGSSLVFVAVYVDEIVLTGTDVEETTSLKESTLPFSLSELIIQYYHNLQSLPVKGMLSSLTKLSISNCALLKPRLDFDKGEYWPKIAHISTIEIEEEHL</sequence>
<accession>A0A9J5XPU7</accession>
<dbReference type="AlphaFoldDB" id="A0A9J5XPU7"/>
<dbReference type="EMBL" id="JACXVP010000008">
    <property type="protein sequence ID" value="KAG5589527.1"/>
    <property type="molecule type" value="Genomic_DNA"/>
</dbReference>
<evidence type="ECO:0000313" key="1">
    <source>
        <dbReference type="EMBL" id="KAG5589527.1"/>
    </source>
</evidence>
<keyword evidence="2" id="KW-1185">Reference proteome</keyword>
<organism evidence="1 2">
    <name type="scientific">Solanum commersonii</name>
    <name type="common">Commerson's wild potato</name>
    <name type="synonym">Commerson's nightshade</name>
    <dbReference type="NCBI Taxonomy" id="4109"/>
    <lineage>
        <taxon>Eukaryota</taxon>
        <taxon>Viridiplantae</taxon>
        <taxon>Streptophyta</taxon>
        <taxon>Embryophyta</taxon>
        <taxon>Tracheophyta</taxon>
        <taxon>Spermatophyta</taxon>
        <taxon>Magnoliopsida</taxon>
        <taxon>eudicotyledons</taxon>
        <taxon>Gunneridae</taxon>
        <taxon>Pentapetalae</taxon>
        <taxon>asterids</taxon>
        <taxon>lamiids</taxon>
        <taxon>Solanales</taxon>
        <taxon>Solanaceae</taxon>
        <taxon>Solanoideae</taxon>
        <taxon>Solaneae</taxon>
        <taxon>Solanum</taxon>
    </lineage>
</organism>
<protein>
    <submittedName>
        <fullName evidence="1">Uncharacterized protein</fullName>
    </submittedName>
</protein>
<reference evidence="1 2" key="1">
    <citation type="submission" date="2020-09" db="EMBL/GenBank/DDBJ databases">
        <title>De no assembly of potato wild relative species, Solanum commersonii.</title>
        <authorList>
            <person name="Cho K."/>
        </authorList>
    </citation>
    <scope>NUCLEOTIDE SEQUENCE [LARGE SCALE GENOMIC DNA]</scope>
    <source>
        <strain evidence="1">LZ3.2</strain>
        <tissue evidence="1">Leaf</tissue>
    </source>
</reference>
<dbReference type="Proteomes" id="UP000824120">
    <property type="component" value="Chromosome 8"/>
</dbReference>
<comment type="caution">
    <text evidence="1">The sequence shown here is derived from an EMBL/GenBank/DDBJ whole genome shotgun (WGS) entry which is preliminary data.</text>
</comment>
<dbReference type="OrthoDB" id="1305892at2759"/>
<name>A0A9J5XPU7_SOLCO</name>
<gene>
    <name evidence="1" type="ORF">H5410_040041</name>
</gene>
<evidence type="ECO:0000313" key="2">
    <source>
        <dbReference type="Proteomes" id="UP000824120"/>
    </source>
</evidence>
<proteinExistence type="predicted"/>